<comment type="caution">
    <text evidence="4">The sequence shown here is derived from an EMBL/GenBank/DDBJ whole genome shotgun (WGS) entry which is preliminary data.</text>
</comment>
<proteinExistence type="predicted"/>
<dbReference type="CDD" id="cd02440">
    <property type="entry name" value="AdoMet_MTases"/>
    <property type="match status" value="1"/>
</dbReference>
<organism evidence="4 5">
    <name type="scientific">Batillaria attramentaria</name>
    <dbReference type="NCBI Taxonomy" id="370345"/>
    <lineage>
        <taxon>Eukaryota</taxon>
        <taxon>Metazoa</taxon>
        <taxon>Spiralia</taxon>
        <taxon>Lophotrochozoa</taxon>
        <taxon>Mollusca</taxon>
        <taxon>Gastropoda</taxon>
        <taxon>Caenogastropoda</taxon>
        <taxon>Sorbeoconcha</taxon>
        <taxon>Cerithioidea</taxon>
        <taxon>Batillariidae</taxon>
        <taxon>Batillaria</taxon>
    </lineage>
</organism>
<feature type="domain" description="C2H2-type" evidence="3">
    <location>
        <begin position="415"/>
        <end position="443"/>
    </location>
</feature>
<sequence>MKCQTVIVLRFFQIAFLCHVLKTAAQMAGNGGYRMRSPLARAVMSRLVEDNQHRNDKHEYWYSVDTSKLPAELCDKFVPFHQDEETTEFLDACQEKADWVFTQIFHSLAQSVLAWFMSKTSINGLLGRGSMFVFSHQQFERLLSLSPVRKADNLIDLGAGDGEVTKVMADYFSNVYVTEMSPPMIKLLKNKGYRILDVSSWHEGNITYDVVSCLNLLDRCDKPVSLLHTMRKVLRPDTGRLIVAVVIPFKPYVEFDSEDHTPTEKLIISGATFEEQISGVETRVVLATVRLTLLLRKLSMFMLKAIIVVICSAISGTRQPKQLLFCQFTTADKRLICHRLRVCWSLISFLALPMSTIQRCDRARSRLIRRVVYEKLQPAFSMLHTDMSDTCPFAPSRDRYRIQEQHKSVETGARWTCHFCGKAFVSEYFLDLHFDNRHADQVVAMVQTCVPSGMTQNETAWLTAVTMEELCSYLTCSKYWEIPFEPDDRVGVNGVYVILTVLISAGLIIYYCVFFTYFYTDTFADSIAYDPTPKSKSSLKPFQPELRHRPRPVVTGSLQSH</sequence>
<dbReference type="PANTHER" id="PTHR12890:SF0">
    <property type="entry name" value="PROTEIN-L-HISTIDINE N-PROS-METHYLTRANSFERASE"/>
    <property type="match status" value="1"/>
</dbReference>
<evidence type="ECO:0000313" key="5">
    <source>
        <dbReference type="Proteomes" id="UP001519460"/>
    </source>
</evidence>
<keyword evidence="1" id="KW-0479">Metal-binding</keyword>
<keyword evidence="2" id="KW-0812">Transmembrane</keyword>
<dbReference type="InterPro" id="IPR007884">
    <property type="entry name" value="METL9"/>
</dbReference>
<dbReference type="SUPFAM" id="SSF53335">
    <property type="entry name" value="S-adenosyl-L-methionine-dependent methyltransferases"/>
    <property type="match status" value="1"/>
</dbReference>
<evidence type="ECO:0000313" key="4">
    <source>
        <dbReference type="EMBL" id="KAK7504689.1"/>
    </source>
</evidence>
<dbReference type="Pfam" id="PF05219">
    <property type="entry name" value="DREV"/>
    <property type="match status" value="1"/>
</dbReference>
<dbReference type="Proteomes" id="UP001519460">
    <property type="component" value="Unassembled WGS sequence"/>
</dbReference>
<keyword evidence="1" id="KW-0863">Zinc-finger</keyword>
<accession>A0ABD0LZ20</accession>
<dbReference type="InterPro" id="IPR029063">
    <property type="entry name" value="SAM-dependent_MTases_sf"/>
</dbReference>
<dbReference type="AlphaFoldDB" id="A0ABD0LZ20"/>
<gene>
    <name evidence="4" type="ORF">BaRGS_00004175</name>
</gene>
<dbReference type="EMBL" id="JACVVK020000014">
    <property type="protein sequence ID" value="KAK7504689.1"/>
    <property type="molecule type" value="Genomic_DNA"/>
</dbReference>
<dbReference type="PROSITE" id="PS50157">
    <property type="entry name" value="ZINC_FINGER_C2H2_2"/>
    <property type="match status" value="1"/>
</dbReference>
<reference evidence="4 5" key="1">
    <citation type="journal article" date="2023" name="Sci. Data">
        <title>Genome assembly of the Korean intertidal mud-creeper Batillaria attramentaria.</title>
        <authorList>
            <person name="Patra A.K."/>
            <person name="Ho P.T."/>
            <person name="Jun S."/>
            <person name="Lee S.J."/>
            <person name="Kim Y."/>
            <person name="Won Y.J."/>
        </authorList>
    </citation>
    <scope>NUCLEOTIDE SEQUENCE [LARGE SCALE GENOMIC DNA]</scope>
    <source>
        <strain evidence="4">Wonlab-2016</strain>
    </source>
</reference>
<keyword evidence="2" id="KW-1133">Transmembrane helix</keyword>
<dbReference type="InterPro" id="IPR013087">
    <property type="entry name" value="Znf_C2H2_type"/>
</dbReference>
<evidence type="ECO:0000259" key="3">
    <source>
        <dbReference type="PROSITE" id="PS50157"/>
    </source>
</evidence>
<evidence type="ECO:0000256" key="1">
    <source>
        <dbReference type="PROSITE-ProRule" id="PRU00042"/>
    </source>
</evidence>
<protein>
    <recommendedName>
        <fullName evidence="3">C2H2-type domain-containing protein</fullName>
    </recommendedName>
</protein>
<dbReference type="Gene3D" id="3.40.50.150">
    <property type="entry name" value="Vaccinia Virus protein VP39"/>
    <property type="match status" value="1"/>
</dbReference>
<feature type="transmembrane region" description="Helical" evidence="2">
    <location>
        <begin position="495"/>
        <end position="519"/>
    </location>
</feature>
<keyword evidence="2" id="KW-0472">Membrane</keyword>
<dbReference type="PANTHER" id="PTHR12890">
    <property type="entry name" value="DREV PROTEIN"/>
    <property type="match status" value="1"/>
</dbReference>
<keyword evidence="1" id="KW-0862">Zinc</keyword>
<dbReference type="PROSITE" id="PS00028">
    <property type="entry name" value="ZINC_FINGER_C2H2_1"/>
    <property type="match status" value="1"/>
</dbReference>
<dbReference type="GO" id="GO:0008270">
    <property type="term" value="F:zinc ion binding"/>
    <property type="evidence" value="ECO:0007669"/>
    <property type="project" value="UniProtKB-KW"/>
</dbReference>
<name>A0ABD0LZ20_9CAEN</name>
<evidence type="ECO:0000256" key="2">
    <source>
        <dbReference type="SAM" id="Phobius"/>
    </source>
</evidence>
<keyword evidence="5" id="KW-1185">Reference proteome</keyword>